<dbReference type="InterPro" id="IPR018253">
    <property type="entry name" value="DnaJ_domain_CS"/>
</dbReference>
<gene>
    <name evidence="2" type="ORF">MANES_09G072600</name>
</gene>
<dbReference type="InterPro" id="IPR036869">
    <property type="entry name" value="J_dom_sf"/>
</dbReference>
<dbReference type="PROSITE" id="PS50076">
    <property type="entry name" value="DNAJ_2"/>
    <property type="match status" value="1"/>
</dbReference>
<protein>
    <recommendedName>
        <fullName evidence="1">J domain-containing protein</fullName>
    </recommendedName>
</protein>
<evidence type="ECO:0000313" key="2">
    <source>
        <dbReference type="EMBL" id="OAY41081.1"/>
    </source>
</evidence>
<dbReference type="STRING" id="3983.A0A2C9V8P7"/>
<dbReference type="SMART" id="SM00271">
    <property type="entry name" value="DnaJ"/>
    <property type="match status" value="1"/>
</dbReference>
<name>A0A2C9V8P7_MANES</name>
<sequence length="155" mass="17262">MYPAKFSLHPPMLVSTPLPSKPFLLHFPTTHSIPPVQPLLPIFRVTATAAPTICIHSFKTQSSSLTLYRLLHIHHTGSPTEIKAAYRSLAKLYHPDTASSNHNGGRFIEIHNAYATLSNPVARANYYLSICATSAHHHSRCSESNNIPGFWPTRR</sequence>
<evidence type="ECO:0000259" key="1">
    <source>
        <dbReference type="PROSITE" id="PS50076"/>
    </source>
</evidence>
<dbReference type="EMBL" id="CM004395">
    <property type="protein sequence ID" value="OAY41081.1"/>
    <property type="molecule type" value="Genomic_DNA"/>
</dbReference>
<dbReference type="CDD" id="cd06257">
    <property type="entry name" value="DnaJ"/>
    <property type="match status" value="1"/>
</dbReference>
<organism evidence="2">
    <name type="scientific">Manihot esculenta</name>
    <name type="common">Cassava</name>
    <name type="synonym">Jatropha manihot</name>
    <dbReference type="NCBI Taxonomy" id="3983"/>
    <lineage>
        <taxon>Eukaryota</taxon>
        <taxon>Viridiplantae</taxon>
        <taxon>Streptophyta</taxon>
        <taxon>Embryophyta</taxon>
        <taxon>Tracheophyta</taxon>
        <taxon>Spermatophyta</taxon>
        <taxon>Magnoliopsida</taxon>
        <taxon>eudicotyledons</taxon>
        <taxon>Gunneridae</taxon>
        <taxon>Pentapetalae</taxon>
        <taxon>rosids</taxon>
        <taxon>fabids</taxon>
        <taxon>Malpighiales</taxon>
        <taxon>Euphorbiaceae</taxon>
        <taxon>Crotonoideae</taxon>
        <taxon>Manihoteae</taxon>
        <taxon>Manihot</taxon>
    </lineage>
</organism>
<dbReference type="PROSITE" id="PS00636">
    <property type="entry name" value="DNAJ_1"/>
    <property type="match status" value="1"/>
</dbReference>
<dbReference type="PANTHER" id="PTHR45432">
    <property type="entry name" value="CHAPERONE PROTEIN DNAJ 11, CHLOROPLASTIC-LIKE"/>
    <property type="match status" value="1"/>
</dbReference>
<dbReference type="InterPro" id="IPR001623">
    <property type="entry name" value="DnaJ_domain"/>
</dbReference>
<feature type="domain" description="J" evidence="1">
    <location>
        <begin position="66"/>
        <end position="130"/>
    </location>
</feature>
<dbReference type="PANTHER" id="PTHR45432:SF2">
    <property type="entry name" value="CHAPERONE PROTEIN DNAJ 11, CHLOROPLASTIC"/>
    <property type="match status" value="1"/>
</dbReference>
<dbReference type="Pfam" id="PF00226">
    <property type="entry name" value="DnaJ"/>
    <property type="match status" value="1"/>
</dbReference>
<dbReference type="AlphaFoldDB" id="A0A2C9V8P7"/>
<reference evidence="2" key="1">
    <citation type="submission" date="2016-02" db="EMBL/GenBank/DDBJ databases">
        <title>WGS assembly of Manihot esculenta.</title>
        <authorList>
            <person name="Bredeson J.V."/>
            <person name="Prochnik S.E."/>
            <person name="Lyons J.B."/>
            <person name="Schmutz J."/>
            <person name="Grimwood J."/>
            <person name="Vrebalov J."/>
            <person name="Bart R.S."/>
            <person name="Amuge T."/>
            <person name="Ferguson M.E."/>
            <person name="Green R."/>
            <person name="Putnam N."/>
            <person name="Stites J."/>
            <person name="Rounsley S."/>
            <person name="Rokhsar D.S."/>
        </authorList>
    </citation>
    <scope>NUCLEOTIDE SEQUENCE [LARGE SCALE GENOMIC DNA]</scope>
    <source>
        <tissue evidence="2">Leaf</tissue>
    </source>
</reference>
<proteinExistence type="predicted"/>
<dbReference type="SUPFAM" id="SSF46565">
    <property type="entry name" value="Chaperone J-domain"/>
    <property type="match status" value="1"/>
</dbReference>
<accession>A0A2C9V8P7</accession>
<dbReference type="PRINTS" id="PR00625">
    <property type="entry name" value="JDOMAIN"/>
</dbReference>
<dbReference type="Gene3D" id="1.10.287.110">
    <property type="entry name" value="DnaJ domain"/>
    <property type="match status" value="1"/>
</dbReference>